<dbReference type="GO" id="GO:0005886">
    <property type="term" value="C:plasma membrane"/>
    <property type="evidence" value="ECO:0007669"/>
    <property type="project" value="TreeGrafter"/>
</dbReference>
<protein>
    <recommendedName>
        <fullName evidence="10">ABC transporter permease</fullName>
    </recommendedName>
</protein>
<dbReference type="Proteomes" id="UP000185469">
    <property type="component" value="Chromosome"/>
</dbReference>
<evidence type="ECO:0000256" key="5">
    <source>
        <dbReference type="ARBA" id="ARBA00023136"/>
    </source>
</evidence>
<evidence type="ECO:0000256" key="7">
    <source>
        <dbReference type="SAM" id="Phobius"/>
    </source>
</evidence>
<dbReference type="Pfam" id="PF03649">
    <property type="entry name" value="UPF0014"/>
    <property type="match status" value="2"/>
</dbReference>
<dbReference type="PANTHER" id="PTHR30028">
    <property type="entry name" value="UPF0014 INNER MEMBRANE PROTEIN YBBM-RELATED"/>
    <property type="match status" value="1"/>
</dbReference>
<reference evidence="8 9" key="1">
    <citation type="submission" date="2014-08" db="EMBL/GenBank/DDBJ databases">
        <title>Complete genome sequence of Corynebacterium sphenisci CECT 5990(T) (=DSM 44792(T)), isolated from healthy wild penguins.</title>
        <authorList>
            <person name="Ruckert C."/>
            <person name="Albersmeier A."/>
            <person name="Winkler A."/>
            <person name="Kalinowski J."/>
        </authorList>
    </citation>
    <scope>NUCLEOTIDE SEQUENCE [LARGE SCALE GENOMIC DNA]</scope>
    <source>
        <strain evidence="8 9">DSM 44792</strain>
    </source>
</reference>
<evidence type="ECO:0000256" key="6">
    <source>
        <dbReference type="SAM" id="MobiDB-lite"/>
    </source>
</evidence>
<evidence type="ECO:0008006" key="10">
    <source>
        <dbReference type="Google" id="ProtNLM"/>
    </source>
</evidence>
<comment type="similarity">
    <text evidence="2">Belongs to the UPF0014 family.</text>
</comment>
<dbReference type="KEGG" id="csph:CSPHI_07335"/>
<keyword evidence="3 7" id="KW-0812">Transmembrane</keyword>
<feature type="transmembrane region" description="Helical" evidence="7">
    <location>
        <begin position="123"/>
        <end position="146"/>
    </location>
</feature>
<name>A0A1L7CYD3_9CORY</name>
<evidence type="ECO:0000256" key="4">
    <source>
        <dbReference type="ARBA" id="ARBA00022989"/>
    </source>
</evidence>
<dbReference type="RefSeq" id="WP_075692138.1">
    <property type="nucleotide sequence ID" value="NZ_CP009248.1"/>
</dbReference>
<dbReference type="STRING" id="1437874.CSPHI_07335"/>
<dbReference type="AlphaFoldDB" id="A0A1L7CYD3"/>
<feature type="transmembrane region" description="Helical" evidence="7">
    <location>
        <begin position="152"/>
        <end position="173"/>
    </location>
</feature>
<keyword evidence="9" id="KW-1185">Reference proteome</keyword>
<gene>
    <name evidence="8" type="ORF">CSPHI_07335</name>
</gene>
<evidence type="ECO:0000313" key="9">
    <source>
        <dbReference type="Proteomes" id="UP000185469"/>
    </source>
</evidence>
<organism evidence="8 9">
    <name type="scientific">Corynebacterium sphenisci DSM 44792</name>
    <dbReference type="NCBI Taxonomy" id="1437874"/>
    <lineage>
        <taxon>Bacteria</taxon>
        <taxon>Bacillati</taxon>
        <taxon>Actinomycetota</taxon>
        <taxon>Actinomycetes</taxon>
        <taxon>Mycobacteriales</taxon>
        <taxon>Corynebacteriaceae</taxon>
        <taxon>Corynebacterium</taxon>
    </lineage>
</organism>
<evidence type="ECO:0000313" key="8">
    <source>
        <dbReference type="EMBL" id="APT90886.1"/>
    </source>
</evidence>
<sequence length="276" mass="28658">MTSTLVAIGPPLALALALLVIIAAGAMRDVGRRPPWPVPVAALRATVQLAVLAGLLTLIVDRLWAVALFLCVMSWVAARTSDGRVGRTRRGDPRDRRGGEGDDAGDGDGGPGPAGMAHRARRVAWMLLPVAAFPVGLTLALLAAGVVPLRGIAIIPVAGIFIGNGMTQTSLVGRRCHDELHQRHGEVEAALALGFEMRRARLMVLREAALAQMMPAVDSIRTIGLVSIPGAFVGMILGGAGLIEAAVMQLFVALGILATAMMAGTLTMHLVAAGRC</sequence>
<dbReference type="InterPro" id="IPR005226">
    <property type="entry name" value="UPF0014_fam"/>
</dbReference>
<dbReference type="EMBL" id="CP009248">
    <property type="protein sequence ID" value="APT90886.1"/>
    <property type="molecule type" value="Genomic_DNA"/>
</dbReference>
<feature type="transmembrane region" description="Helical" evidence="7">
    <location>
        <begin position="52"/>
        <end position="78"/>
    </location>
</feature>
<evidence type="ECO:0000256" key="1">
    <source>
        <dbReference type="ARBA" id="ARBA00004141"/>
    </source>
</evidence>
<feature type="compositionally biased region" description="Basic and acidic residues" evidence="6">
    <location>
        <begin position="84"/>
        <end position="100"/>
    </location>
</feature>
<feature type="transmembrane region" description="Helical" evidence="7">
    <location>
        <begin position="223"/>
        <end position="243"/>
    </location>
</feature>
<feature type="region of interest" description="Disordered" evidence="6">
    <location>
        <begin position="84"/>
        <end position="115"/>
    </location>
</feature>
<keyword evidence="5 7" id="KW-0472">Membrane</keyword>
<keyword evidence="4 7" id="KW-1133">Transmembrane helix</keyword>
<evidence type="ECO:0000256" key="3">
    <source>
        <dbReference type="ARBA" id="ARBA00022692"/>
    </source>
</evidence>
<feature type="transmembrane region" description="Helical" evidence="7">
    <location>
        <begin position="249"/>
        <end position="272"/>
    </location>
</feature>
<proteinExistence type="inferred from homology"/>
<evidence type="ECO:0000256" key="2">
    <source>
        <dbReference type="ARBA" id="ARBA00005268"/>
    </source>
</evidence>
<accession>A0A1L7CYD3</accession>
<comment type="subcellular location">
    <subcellularLocation>
        <location evidence="1">Membrane</location>
        <topology evidence="1">Multi-pass membrane protein</topology>
    </subcellularLocation>
</comment>
<dbReference type="OrthoDB" id="3212530at2"/>
<dbReference type="PANTHER" id="PTHR30028:SF0">
    <property type="entry name" value="PROTEIN ALUMINUM SENSITIVE 3"/>
    <property type="match status" value="1"/>
</dbReference>